<keyword evidence="1" id="KW-1133">Transmembrane helix</keyword>
<feature type="transmembrane region" description="Helical" evidence="1">
    <location>
        <begin position="12"/>
        <end position="30"/>
    </location>
</feature>
<dbReference type="Proteomes" id="UP000030746">
    <property type="component" value="Unassembled WGS sequence"/>
</dbReference>
<dbReference type="KEGG" id="lgi:LOTGIDRAFT_156955"/>
<sequence>MASFKKLVRYKYIVGLLIGLICIQYSLRFIQVPESSKTKIHRGRRYVRTTDELYVIYDQPSKIVNKELKKVQGMHNAFYIHQDRSVESKINSILTAIEHGTSWIYYSSITEDINPILQKFNFQPESSGMIYTGPSKSTVDFHFIPRDFNPKSDYKRQYMYSKYPTSLIQTIFKATSDKGNIDYKAPHITVSTKTLPYFNQVNTLYSYSTFWALIPLDIHPYILSIWTGKLLELLDNYITYYSPLSSTSLSYLHYPLNSDIYTQLSLLQSWQCDDKLTFFTCLIDWSEYLKERDILSAKQVEFIYKWMAQLAISGYTEPSRNYNKHKTEHMHEMVFWPSKGNTQKPKSEKQILTGQCSQMKKCNEKIKKSTKDFDILLMVIFNRHGFFNQIDHLETIYRPHFSQILYCSSNMTDFRASFKSLQHKEISFVDAKIHLGHIGQFCIRIAMALGYNVKGYLHLGDDVVLNMWNLESLPLDKFWYQEDMKVANINQDQVPSVWKGDWIPWNNYYSRPYVRKLFPRLYNMAKTNQRVNKFMQQLMKNTGGKNRLVYQASDIAYIPAKYVNSNIYFTDLLGMCYNEIATPTIMNGLVDKKEIVRLPGKYVWHEERKFKNYNKFFQRNHIYIHPLKYKSCTPEKEPLCVEFYCNRYISCWFNY</sequence>
<dbReference type="InterPro" id="IPR005049">
    <property type="entry name" value="STL-like"/>
</dbReference>
<dbReference type="AlphaFoldDB" id="V4BAN2"/>
<dbReference type="PANTHER" id="PTHR31362">
    <property type="entry name" value="GLYCOSYLTRANSFERASE STELLO1-RELATED"/>
    <property type="match status" value="1"/>
</dbReference>
<evidence type="ECO:0000256" key="1">
    <source>
        <dbReference type="SAM" id="Phobius"/>
    </source>
</evidence>
<dbReference type="PANTHER" id="PTHR31362:SF0">
    <property type="entry name" value="EXOSTOSIN DOMAIN-CONTAINING PROTEIN-RELATED"/>
    <property type="match status" value="1"/>
</dbReference>
<evidence type="ECO:0000313" key="3">
    <source>
        <dbReference type="Proteomes" id="UP000030746"/>
    </source>
</evidence>
<keyword evidence="1" id="KW-0472">Membrane</keyword>
<dbReference type="EMBL" id="KB200129">
    <property type="protein sequence ID" value="ESP02997.1"/>
    <property type="molecule type" value="Genomic_DNA"/>
</dbReference>
<dbReference type="GeneID" id="20237151"/>
<protein>
    <submittedName>
        <fullName evidence="2">Uncharacterized protein</fullName>
    </submittedName>
</protein>
<proteinExistence type="predicted"/>
<name>V4BAN2_LOTGI</name>
<reference evidence="2 3" key="1">
    <citation type="journal article" date="2013" name="Nature">
        <title>Insights into bilaterian evolution from three spiralian genomes.</title>
        <authorList>
            <person name="Simakov O."/>
            <person name="Marletaz F."/>
            <person name="Cho S.J."/>
            <person name="Edsinger-Gonzales E."/>
            <person name="Havlak P."/>
            <person name="Hellsten U."/>
            <person name="Kuo D.H."/>
            <person name="Larsson T."/>
            <person name="Lv J."/>
            <person name="Arendt D."/>
            <person name="Savage R."/>
            <person name="Osoegawa K."/>
            <person name="de Jong P."/>
            <person name="Grimwood J."/>
            <person name="Chapman J.A."/>
            <person name="Shapiro H."/>
            <person name="Aerts A."/>
            <person name="Otillar R.P."/>
            <person name="Terry A.Y."/>
            <person name="Boore J.L."/>
            <person name="Grigoriev I.V."/>
            <person name="Lindberg D.R."/>
            <person name="Seaver E.C."/>
            <person name="Weisblat D.A."/>
            <person name="Putnam N.H."/>
            <person name="Rokhsar D.S."/>
        </authorList>
    </citation>
    <scope>NUCLEOTIDE SEQUENCE [LARGE SCALE GENOMIC DNA]</scope>
</reference>
<accession>V4BAN2</accession>
<keyword evidence="3" id="KW-1185">Reference proteome</keyword>
<dbReference type="RefSeq" id="XP_009046467.1">
    <property type="nucleotide sequence ID" value="XM_009048219.1"/>
</dbReference>
<gene>
    <name evidence="2" type="ORF">LOTGIDRAFT_156955</name>
</gene>
<dbReference type="OrthoDB" id="6062166at2759"/>
<keyword evidence="1" id="KW-0812">Transmembrane</keyword>
<dbReference type="CTD" id="20237151"/>
<dbReference type="Pfam" id="PF03385">
    <property type="entry name" value="STELLO"/>
    <property type="match status" value="1"/>
</dbReference>
<evidence type="ECO:0000313" key="2">
    <source>
        <dbReference type="EMBL" id="ESP02997.1"/>
    </source>
</evidence>
<organism evidence="2 3">
    <name type="scientific">Lottia gigantea</name>
    <name type="common">Giant owl limpet</name>
    <dbReference type="NCBI Taxonomy" id="225164"/>
    <lineage>
        <taxon>Eukaryota</taxon>
        <taxon>Metazoa</taxon>
        <taxon>Spiralia</taxon>
        <taxon>Lophotrochozoa</taxon>
        <taxon>Mollusca</taxon>
        <taxon>Gastropoda</taxon>
        <taxon>Patellogastropoda</taxon>
        <taxon>Lottioidea</taxon>
        <taxon>Lottiidae</taxon>
        <taxon>Lottia</taxon>
    </lineage>
</organism>
<dbReference type="HOGENOM" id="CLU_011678_1_0_1"/>
<dbReference type="STRING" id="225164.V4BAN2"/>